<dbReference type="EMBL" id="DYTQ01000039">
    <property type="protein sequence ID" value="HJH23505.1"/>
    <property type="molecule type" value="Genomic_DNA"/>
</dbReference>
<protein>
    <submittedName>
        <fullName evidence="1">Uncharacterized protein</fullName>
    </submittedName>
</protein>
<accession>A0A9D2VFC6</accession>
<proteinExistence type="predicted"/>
<comment type="caution">
    <text evidence="1">The sequence shown here is derived from an EMBL/GenBank/DDBJ whole genome shotgun (WGS) entry which is preliminary data.</text>
</comment>
<dbReference type="Proteomes" id="UP000700248">
    <property type="component" value="Unassembled WGS sequence"/>
</dbReference>
<reference evidence="1" key="2">
    <citation type="submission" date="2021-09" db="EMBL/GenBank/DDBJ databases">
        <authorList>
            <person name="Gilroy R."/>
        </authorList>
    </citation>
    <scope>NUCLEOTIDE SEQUENCE</scope>
    <source>
        <strain evidence="1">CHK175-13533</strain>
    </source>
</reference>
<organism evidence="1 2">
    <name type="scientific">Paenalcaligenes hominis</name>
    <dbReference type="NCBI Taxonomy" id="643674"/>
    <lineage>
        <taxon>Bacteria</taxon>
        <taxon>Pseudomonadati</taxon>
        <taxon>Pseudomonadota</taxon>
        <taxon>Betaproteobacteria</taxon>
        <taxon>Burkholderiales</taxon>
        <taxon>Alcaligenaceae</taxon>
        <taxon>Paenalcaligenes</taxon>
    </lineage>
</organism>
<gene>
    <name evidence="1" type="ORF">K8U84_03020</name>
</gene>
<reference evidence="1" key="1">
    <citation type="journal article" date="2021" name="PeerJ">
        <title>Extensive microbial diversity within the chicken gut microbiome revealed by metagenomics and culture.</title>
        <authorList>
            <person name="Gilroy R."/>
            <person name="Ravi A."/>
            <person name="Getino M."/>
            <person name="Pursley I."/>
            <person name="Horton D.L."/>
            <person name="Alikhan N.F."/>
            <person name="Baker D."/>
            <person name="Gharbi K."/>
            <person name="Hall N."/>
            <person name="Watson M."/>
            <person name="Adriaenssens E.M."/>
            <person name="Foster-Nyarko E."/>
            <person name="Jarju S."/>
            <person name="Secka A."/>
            <person name="Antonio M."/>
            <person name="Oren A."/>
            <person name="Chaudhuri R.R."/>
            <person name="La Ragione R."/>
            <person name="Hildebrand F."/>
            <person name="Pallen M.J."/>
        </authorList>
    </citation>
    <scope>NUCLEOTIDE SEQUENCE</scope>
    <source>
        <strain evidence="1">CHK175-13533</strain>
    </source>
</reference>
<name>A0A9D2VFC6_9BURK</name>
<evidence type="ECO:0000313" key="1">
    <source>
        <dbReference type="EMBL" id="HJH23505.1"/>
    </source>
</evidence>
<dbReference type="RefSeq" id="WP_276830192.1">
    <property type="nucleotide sequence ID" value="NZ_DYTQ01000039.1"/>
</dbReference>
<dbReference type="AlphaFoldDB" id="A0A9D2VFC6"/>
<evidence type="ECO:0000313" key="2">
    <source>
        <dbReference type="Proteomes" id="UP000700248"/>
    </source>
</evidence>
<sequence length="91" mass="10276">MSIFPSRTLYTVLKKYMVLYGGLVDNPEQLRYALLDHNEIIDFAQSKLDILIDADAAKRISEVGIEWLAYATLHPQDPQGFAPKAQAKLEP</sequence>